<dbReference type="EMBL" id="BAAACR010000002">
    <property type="protein sequence ID" value="GAA0205156.1"/>
    <property type="molecule type" value="Genomic_DNA"/>
</dbReference>
<organism evidence="5 6">
    <name type="scientific">Selenomonas dianae</name>
    <dbReference type="NCBI Taxonomy" id="135079"/>
    <lineage>
        <taxon>Bacteria</taxon>
        <taxon>Bacillati</taxon>
        <taxon>Bacillota</taxon>
        <taxon>Negativicutes</taxon>
        <taxon>Selenomonadales</taxon>
        <taxon>Selenomonadaceae</taxon>
        <taxon>Selenomonas</taxon>
    </lineage>
</organism>
<evidence type="ECO:0000256" key="4">
    <source>
        <dbReference type="RuleBase" id="RU003939"/>
    </source>
</evidence>
<keyword evidence="2" id="KW-0226">DNA condensation</keyword>
<reference evidence="5 6" key="1">
    <citation type="journal article" date="2019" name="Int. J. Syst. Evol. Microbiol.">
        <title>The Global Catalogue of Microorganisms (GCM) 10K type strain sequencing project: providing services to taxonomists for standard genome sequencing and annotation.</title>
        <authorList>
            <consortium name="The Broad Institute Genomics Platform"/>
            <consortium name="The Broad Institute Genome Sequencing Center for Infectious Disease"/>
            <person name="Wu L."/>
            <person name="Ma J."/>
        </authorList>
    </citation>
    <scope>NUCLEOTIDE SEQUENCE [LARGE SCALE GENOMIC DNA]</scope>
    <source>
        <strain evidence="5 6">JCM 8542</strain>
    </source>
</reference>
<dbReference type="Proteomes" id="UP001500399">
    <property type="component" value="Unassembled WGS sequence"/>
</dbReference>
<accession>A0ABN0SXI8</accession>
<keyword evidence="3 5" id="KW-0238">DNA-binding</keyword>
<evidence type="ECO:0000256" key="2">
    <source>
        <dbReference type="ARBA" id="ARBA00023067"/>
    </source>
</evidence>
<dbReference type="InterPro" id="IPR010992">
    <property type="entry name" value="IHF-like_DNA-bd_dom_sf"/>
</dbReference>
<dbReference type="RefSeq" id="WP_304987937.1">
    <property type="nucleotide sequence ID" value="NZ_BAAACR010000002.1"/>
</dbReference>
<dbReference type="SUPFAM" id="SSF47729">
    <property type="entry name" value="IHF-like DNA-binding proteins"/>
    <property type="match status" value="1"/>
</dbReference>
<comment type="similarity">
    <text evidence="1 4">Belongs to the bacterial histone-like protein family.</text>
</comment>
<proteinExistence type="inferred from homology"/>
<dbReference type="InterPro" id="IPR000119">
    <property type="entry name" value="Hist_DNA-bd"/>
</dbReference>
<dbReference type="GO" id="GO:0003677">
    <property type="term" value="F:DNA binding"/>
    <property type="evidence" value="ECO:0007669"/>
    <property type="project" value="UniProtKB-KW"/>
</dbReference>
<name>A0ABN0SXI8_9FIRM</name>
<evidence type="ECO:0000313" key="5">
    <source>
        <dbReference type="EMBL" id="GAA0205156.1"/>
    </source>
</evidence>
<dbReference type="SMART" id="SM00411">
    <property type="entry name" value="BHL"/>
    <property type="match status" value="1"/>
</dbReference>
<protein>
    <submittedName>
        <fullName evidence="5">HU family DNA-binding protein</fullName>
    </submittedName>
</protein>
<evidence type="ECO:0000313" key="6">
    <source>
        <dbReference type="Proteomes" id="UP001500399"/>
    </source>
</evidence>
<dbReference type="PANTHER" id="PTHR33175:SF3">
    <property type="entry name" value="DNA-BINDING PROTEIN HU-BETA"/>
    <property type="match status" value="1"/>
</dbReference>
<dbReference type="CDD" id="cd13831">
    <property type="entry name" value="HU"/>
    <property type="match status" value="1"/>
</dbReference>
<dbReference type="PANTHER" id="PTHR33175">
    <property type="entry name" value="DNA-BINDING PROTEIN HU"/>
    <property type="match status" value="1"/>
</dbReference>
<dbReference type="Pfam" id="PF00216">
    <property type="entry name" value="Bac_DNA_binding"/>
    <property type="match status" value="1"/>
</dbReference>
<sequence>MNKQELVANVAEQASLTKKDAEKAVNAIFETIKSALAEGDKIQLIGFGTFEVKGRKARKGRNPQSGEEIDIPASKSPVFKAGKALKDSVNGVN</sequence>
<keyword evidence="6" id="KW-1185">Reference proteome</keyword>
<dbReference type="PRINTS" id="PR01727">
    <property type="entry name" value="DNABINDINGHU"/>
</dbReference>
<dbReference type="Gene3D" id="4.10.520.10">
    <property type="entry name" value="IHF-like DNA-binding proteins"/>
    <property type="match status" value="1"/>
</dbReference>
<evidence type="ECO:0000256" key="3">
    <source>
        <dbReference type="ARBA" id="ARBA00023125"/>
    </source>
</evidence>
<comment type="caution">
    <text evidence="5">The sequence shown here is derived from an EMBL/GenBank/DDBJ whole genome shotgun (WGS) entry which is preliminary data.</text>
</comment>
<gene>
    <name evidence="5" type="ORF">GCM10008919_05560</name>
</gene>
<evidence type="ECO:0000256" key="1">
    <source>
        <dbReference type="ARBA" id="ARBA00010529"/>
    </source>
</evidence>